<evidence type="ECO:0008006" key="4">
    <source>
        <dbReference type="Google" id="ProtNLM"/>
    </source>
</evidence>
<dbReference type="SMART" id="SM00414">
    <property type="entry name" value="H2A"/>
    <property type="match status" value="1"/>
</dbReference>
<dbReference type="SUPFAM" id="SSF47113">
    <property type="entry name" value="Histone-fold"/>
    <property type="match status" value="1"/>
</dbReference>
<feature type="region of interest" description="Disordered" evidence="1">
    <location>
        <begin position="153"/>
        <end position="211"/>
    </location>
</feature>
<gene>
    <name evidence="2" type="ORF">DERP_012258</name>
</gene>
<keyword evidence="3" id="KW-1185">Reference proteome</keyword>
<sequence length="211" mass="24087">MDSQQSISSKSQLSTSKSQLPLSKSQLSSTTTLSRQQMIPSSSSMNFNPNNQQQQRQIRRSKFFPLSRIRYFLENYAHCKTISNSASMGCAIVIEIALTELLQLATEAARNENKRRVGNRHIILALHNSLWLQELFGGQSGMLQPPTQAEQQLSSLSRTKKAKRSRSRLRSRSSRLTSNSRNRIRKKRISSPKRRLTGSKLRKISSKRNLR</sequence>
<name>A0ABQ8JGL3_DERPT</name>
<dbReference type="CDD" id="cd00074">
    <property type="entry name" value="HFD_H2A"/>
    <property type="match status" value="1"/>
</dbReference>
<accession>A0ABQ8JGL3</accession>
<dbReference type="Proteomes" id="UP000887458">
    <property type="component" value="Unassembled WGS sequence"/>
</dbReference>
<reference evidence="2 3" key="2">
    <citation type="journal article" date="2022" name="Mol. Biol. Evol.">
        <title>Comparative Genomics Reveals Insights into the Divergent Evolution of Astigmatic Mites and Household Pest Adaptations.</title>
        <authorList>
            <person name="Xiong Q."/>
            <person name="Wan A.T."/>
            <person name="Liu X."/>
            <person name="Fung C.S."/>
            <person name="Xiao X."/>
            <person name="Malainual N."/>
            <person name="Hou J."/>
            <person name="Wang L."/>
            <person name="Wang M."/>
            <person name="Yang K.Y."/>
            <person name="Cui Y."/>
            <person name="Leung E.L."/>
            <person name="Nong W."/>
            <person name="Shin S.K."/>
            <person name="Au S.W."/>
            <person name="Jeong K.Y."/>
            <person name="Chew F.T."/>
            <person name="Hui J.H."/>
            <person name="Leung T.F."/>
            <person name="Tungtrongchitr A."/>
            <person name="Zhong N."/>
            <person name="Liu Z."/>
            <person name="Tsui S.K."/>
        </authorList>
    </citation>
    <scope>NUCLEOTIDE SEQUENCE [LARGE SCALE GENOMIC DNA]</scope>
    <source>
        <strain evidence="2">Derp</strain>
    </source>
</reference>
<evidence type="ECO:0000313" key="3">
    <source>
        <dbReference type="Proteomes" id="UP000887458"/>
    </source>
</evidence>
<dbReference type="EMBL" id="NJHN03000040">
    <property type="protein sequence ID" value="KAH9421525.1"/>
    <property type="molecule type" value="Genomic_DNA"/>
</dbReference>
<comment type="caution">
    <text evidence="2">The sequence shown here is derived from an EMBL/GenBank/DDBJ whole genome shotgun (WGS) entry which is preliminary data.</text>
</comment>
<evidence type="ECO:0000313" key="2">
    <source>
        <dbReference type="EMBL" id="KAH9421525.1"/>
    </source>
</evidence>
<proteinExistence type="predicted"/>
<dbReference type="InterPro" id="IPR002119">
    <property type="entry name" value="Histone_H2A"/>
</dbReference>
<feature type="compositionally biased region" description="Basic residues" evidence="1">
    <location>
        <begin position="158"/>
        <end position="173"/>
    </location>
</feature>
<organism evidence="2 3">
    <name type="scientific">Dermatophagoides pteronyssinus</name>
    <name type="common">European house dust mite</name>
    <dbReference type="NCBI Taxonomy" id="6956"/>
    <lineage>
        <taxon>Eukaryota</taxon>
        <taxon>Metazoa</taxon>
        <taxon>Ecdysozoa</taxon>
        <taxon>Arthropoda</taxon>
        <taxon>Chelicerata</taxon>
        <taxon>Arachnida</taxon>
        <taxon>Acari</taxon>
        <taxon>Acariformes</taxon>
        <taxon>Sarcoptiformes</taxon>
        <taxon>Astigmata</taxon>
        <taxon>Psoroptidia</taxon>
        <taxon>Analgoidea</taxon>
        <taxon>Pyroglyphidae</taxon>
        <taxon>Dermatophagoidinae</taxon>
        <taxon>Dermatophagoides</taxon>
    </lineage>
</organism>
<feature type="compositionally biased region" description="Basic residues" evidence="1">
    <location>
        <begin position="182"/>
        <end position="211"/>
    </location>
</feature>
<dbReference type="Gene3D" id="1.10.20.10">
    <property type="entry name" value="Histone, subunit A"/>
    <property type="match status" value="1"/>
</dbReference>
<evidence type="ECO:0000256" key="1">
    <source>
        <dbReference type="SAM" id="MobiDB-lite"/>
    </source>
</evidence>
<dbReference type="InterPro" id="IPR009072">
    <property type="entry name" value="Histone-fold"/>
</dbReference>
<feature type="region of interest" description="Disordered" evidence="1">
    <location>
        <begin position="1"/>
        <end position="59"/>
    </location>
</feature>
<feature type="compositionally biased region" description="Low complexity" evidence="1">
    <location>
        <begin position="1"/>
        <end position="56"/>
    </location>
</feature>
<protein>
    <recommendedName>
        <fullName evidence="4">Histone H2A</fullName>
    </recommendedName>
</protein>
<reference evidence="2 3" key="1">
    <citation type="journal article" date="2018" name="J. Allergy Clin. Immunol.">
        <title>High-quality assembly of Dermatophagoides pteronyssinus genome and transcriptome reveals a wide range of novel allergens.</title>
        <authorList>
            <person name="Liu X.Y."/>
            <person name="Yang K.Y."/>
            <person name="Wang M.Q."/>
            <person name="Kwok J.S."/>
            <person name="Zeng X."/>
            <person name="Yang Z."/>
            <person name="Xiao X.J."/>
            <person name="Lau C.P."/>
            <person name="Li Y."/>
            <person name="Huang Z.M."/>
            <person name="Ba J.G."/>
            <person name="Yim A.K."/>
            <person name="Ouyang C.Y."/>
            <person name="Ngai S.M."/>
            <person name="Chan T.F."/>
            <person name="Leung E.L."/>
            <person name="Liu L."/>
            <person name="Liu Z.G."/>
            <person name="Tsui S.K."/>
        </authorList>
    </citation>
    <scope>NUCLEOTIDE SEQUENCE [LARGE SCALE GENOMIC DNA]</scope>
    <source>
        <strain evidence="2">Derp</strain>
    </source>
</reference>